<comment type="caution">
    <text evidence="3">The sequence shown here is derived from an EMBL/GenBank/DDBJ whole genome shotgun (WGS) entry which is preliminary data.</text>
</comment>
<reference evidence="3 4" key="1">
    <citation type="submission" date="2018-12" db="EMBL/GenBank/DDBJ databases">
        <title>Croceicoccus ponticola sp. nov., a lipolytic bacterium isolated from seawater.</title>
        <authorList>
            <person name="Yoon J.-H."/>
        </authorList>
    </citation>
    <scope>NUCLEOTIDE SEQUENCE [LARGE SCALE GENOMIC DNA]</scope>
    <source>
        <strain evidence="3 4">GM-16</strain>
    </source>
</reference>
<gene>
    <name evidence="3" type="ORF">EKN06_04240</name>
</gene>
<dbReference type="PANTHER" id="PTHR36920:SF1">
    <property type="entry name" value="OUTER MEMBRANE PROTEIN W"/>
    <property type="match status" value="1"/>
</dbReference>
<dbReference type="GO" id="GO:0019867">
    <property type="term" value="C:outer membrane"/>
    <property type="evidence" value="ECO:0007669"/>
    <property type="project" value="InterPro"/>
</dbReference>
<organism evidence="3 4">
    <name type="scientific">Croceicoccus ponticola</name>
    <dbReference type="NCBI Taxonomy" id="2217664"/>
    <lineage>
        <taxon>Bacteria</taxon>
        <taxon>Pseudomonadati</taxon>
        <taxon>Pseudomonadota</taxon>
        <taxon>Alphaproteobacteria</taxon>
        <taxon>Sphingomonadales</taxon>
        <taxon>Erythrobacteraceae</taxon>
        <taxon>Croceicoccus</taxon>
    </lineage>
</organism>
<evidence type="ECO:0000313" key="4">
    <source>
        <dbReference type="Proteomes" id="UP000283003"/>
    </source>
</evidence>
<dbReference type="PANTHER" id="PTHR36920">
    <property type="match status" value="1"/>
</dbReference>
<dbReference type="Proteomes" id="UP000283003">
    <property type="component" value="Unassembled WGS sequence"/>
</dbReference>
<proteinExistence type="inferred from homology"/>
<dbReference type="Gene3D" id="2.40.160.20">
    <property type="match status" value="1"/>
</dbReference>
<name>A0A437H2A6_9SPHN</name>
<keyword evidence="2" id="KW-0732">Signal</keyword>
<keyword evidence="4" id="KW-1185">Reference proteome</keyword>
<feature type="signal peptide" evidence="2">
    <location>
        <begin position="1"/>
        <end position="23"/>
    </location>
</feature>
<protein>
    <submittedName>
        <fullName evidence="3">OmpW family protein</fullName>
    </submittedName>
</protein>
<dbReference type="SUPFAM" id="SSF56925">
    <property type="entry name" value="OMPA-like"/>
    <property type="match status" value="1"/>
</dbReference>
<dbReference type="EMBL" id="RXOL01000001">
    <property type="protein sequence ID" value="RVQ69801.1"/>
    <property type="molecule type" value="Genomic_DNA"/>
</dbReference>
<sequence>MKKFATTAGAAMVMALISNAAHACSPDGKFLVKLHGTAVLPDGELTDVPFASPAIAAALPADANTKADNNVVPTISIEYFATPNISVETYCCVTKHNVTGTEGLAGAELVDDIYLVPATITAKYHFNEGGPFKPYVGAGPAYFLYLKDKAGSTSQALGVTDIDIDDELGFVLQAGIDFALSDNGLGLSVDGKKYFIDATAHYFDADGAEVLTTEHKLDPWVVSVGLSYRM</sequence>
<evidence type="ECO:0000256" key="1">
    <source>
        <dbReference type="ARBA" id="ARBA00009330"/>
    </source>
</evidence>
<accession>A0A437H2A6</accession>
<dbReference type="InterPro" id="IPR005618">
    <property type="entry name" value="OMPW"/>
</dbReference>
<feature type="chain" id="PRO_5019210106" evidence="2">
    <location>
        <begin position="24"/>
        <end position="230"/>
    </location>
</feature>
<evidence type="ECO:0000313" key="3">
    <source>
        <dbReference type="EMBL" id="RVQ69801.1"/>
    </source>
</evidence>
<dbReference type="RefSeq" id="WP_127611983.1">
    <property type="nucleotide sequence ID" value="NZ_RXOL01000001.1"/>
</dbReference>
<dbReference type="GO" id="GO:0055085">
    <property type="term" value="P:transmembrane transport"/>
    <property type="evidence" value="ECO:0007669"/>
    <property type="project" value="TreeGrafter"/>
</dbReference>
<dbReference type="InterPro" id="IPR011250">
    <property type="entry name" value="OMP/PagP_B-barrel"/>
</dbReference>
<dbReference type="AlphaFoldDB" id="A0A437H2A6"/>
<evidence type="ECO:0000256" key="2">
    <source>
        <dbReference type="SAM" id="SignalP"/>
    </source>
</evidence>
<dbReference type="Pfam" id="PF03922">
    <property type="entry name" value="OmpW"/>
    <property type="match status" value="1"/>
</dbReference>
<dbReference type="OrthoDB" id="9807574at2"/>
<comment type="similarity">
    <text evidence="1">Belongs to the OmpW/AlkL family.</text>
</comment>